<dbReference type="CDD" id="cd04182">
    <property type="entry name" value="GT_2_like_f"/>
    <property type="match status" value="1"/>
</dbReference>
<keyword evidence="3" id="KW-1185">Reference proteome</keyword>
<dbReference type="SUPFAM" id="SSF53448">
    <property type="entry name" value="Nucleotide-diphospho-sugar transferases"/>
    <property type="match status" value="1"/>
</dbReference>
<dbReference type="Proteomes" id="UP000483286">
    <property type="component" value="Unassembled WGS sequence"/>
</dbReference>
<sequence>MAAHATALLAAGSSRRMGVPKQLVPLHGQPLCRYAALALLRGGDVTDKYTVVVPPGAVGRDIAVALADLPFTAVVHPEPEQGLLSSFQVAAQALSETLDTLTFALADMPFVTPSTYRALREAFRCTGAPLVGTRYGEATHAVQAPPLLLHARLLPELLELPAADTGPRALIERYRHQATFIDRPDDELTDVDTPDILARLHSMPRRGEH</sequence>
<accession>A0A7C9MSQ9</accession>
<dbReference type="Gene3D" id="3.90.550.10">
    <property type="entry name" value="Spore Coat Polysaccharide Biosynthesis Protein SpsA, Chain A"/>
    <property type="match status" value="1"/>
</dbReference>
<evidence type="ECO:0000313" key="2">
    <source>
        <dbReference type="EMBL" id="MVN88264.1"/>
    </source>
</evidence>
<dbReference type="GO" id="GO:0016779">
    <property type="term" value="F:nucleotidyltransferase activity"/>
    <property type="evidence" value="ECO:0007669"/>
    <property type="project" value="UniProtKB-ARBA"/>
</dbReference>
<reference evidence="2 3" key="1">
    <citation type="submission" date="2019-12" db="EMBL/GenBank/DDBJ databases">
        <title>Deinococcus sp. HMF7620 Genome sequencing and assembly.</title>
        <authorList>
            <person name="Kang H."/>
            <person name="Kim H."/>
            <person name="Joh K."/>
        </authorList>
    </citation>
    <scope>NUCLEOTIDE SEQUENCE [LARGE SCALE GENOMIC DNA]</scope>
    <source>
        <strain evidence="2 3">HMF7620</strain>
    </source>
</reference>
<keyword evidence="2" id="KW-0808">Transferase</keyword>
<dbReference type="EMBL" id="WQLB01000025">
    <property type="protein sequence ID" value="MVN88264.1"/>
    <property type="molecule type" value="Genomic_DNA"/>
</dbReference>
<comment type="caution">
    <text evidence="2">The sequence shown here is derived from an EMBL/GenBank/DDBJ whole genome shotgun (WGS) entry which is preliminary data.</text>
</comment>
<dbReference type="InterPro" id="IPR025877">
    <property type="entry name" value="MobA-like_NTP_Trfase"/>
</dbReference>
<dbReference type="PANTHER" id="PTHR43777">
    <property type="entry name" value="MOLYBDENUM COFACTOR CYTIDYLYLTRANSFERASE"/>
    <property type="match status" value="1"/>
</dbReference>
<dbReference type="RefSeq" id="WP_157460323.1">
    <property type="nucleotide sequence ID" value="NZ_WQLB01000025.1"/>
</dbReference>
<evidence type="ECO:0000313" key="3">
    <source>
        <dbReference type="Proteomes" id="UP000483286"/>
    </source>
</evidence>
<dbReference type="Pfam" id="PF12804">
    <property type="entry name" value="NTP_transf_3"/>
    <property type="match status" value="1"/>
</dbReference>
<gene>
    <name evidence="2" type="ORF">GO986_16080</name>
</gene>
<dbReference type="PANTHER" id="PTHR43777:SF1">
    <property type="entry name" value="MOLYBDENUM COFACTOR CYTIDYLYLTRANSFERASE"/>
    <property type="match status" value="1"/>
</dbReference>
<evidence type="ECO:0000259" key="1">
    <source>
        <dbReference type="Pfam" id="PF12804"/>
    </source>
</evidence>
<protein>
    <submittedName>
        <fullName evidence="2">NTP transferase domain-containing protein</fullName>
    </submittedName>
</protein>
<dbReference type="AlphaFoldDB" id="A0A7C9MSQ9"/>
<dbReference type="InterPro" id="IPR029044">
    <property type="entry name" value="Nucleotide-diphossugar_trans"/>
</dbReference>
<proteinExistence type="predicted"/>
<feature type="domain" description="MobA-like NTP transferase" evidence="1">
    <location>
        <begin position="8"/>
        <end position="174"/>
    </location>
</feature>
<name>A0A7C9MSQ9_9DEIO</name>
<organism evidence="2 3">
    <name type="scientific">Deinococcus arboris</name>
    <dbReference type="NCBI Taxonomy" id="2682977"/>
    <lineage>
        <taxon>Bacteria</taxon>
        <taxon>Thermotogati</taxon>
        <taxon>Deinococcota</taxon>
        <taxon>Deinococci</taxon>
        <taxon>Deinococcales</taxon>
        <taxon>Deinococcaceae</taxon>
        <taxon>Deinococcus</taxon>
    </lineage>
</organism>